<sequence length="64" mass="7174">MDFSSPLQGIMVIAGPILLALAIAWAMLRNRGSRRDVERTEAATRERYDQQDREDKARENGGVA</sequence>
<organism evidence="3">
    <name type="scientific">Sphingomonas psychrotolerans</name>
    <dbReference type="NCBI Taxonomy" id="1327635"/>
    <lineage>
        <taxon>Bacteria</taxon>
        <taxon>Pseudomonadati</taxon>
        <taxon>Pseudomonadota</taxon>
        <taxon>Alphaproteobacteria</taxon>
        <taxon>Sphingomonadales</taxon>
        <taxon>Sphingomonadaceae</taxon>
        <taxon>Sphingomonas</taxon>
    </lineage>
</organism>
<accession>A0ABU3N747</accession>
<protein>
    <submittedName>
        <fullName evidence="3">Uncharacterized protein</fullName>
    </submittedName>
</protein>
<gene>
    <name evidence="3" type="ORF">MZO42_16680</name>
</gene>
<comment type="caution">
    <text evidence="3">The sequence shown here is derived from an EMBL/GenBank/DDBJ whole genome shotgun (WGS) entry which is preliminary data.</text>
</comment>
<name>A0ABU3N747_9SPHN</name>
<keyword evidence="2" id="KW-1133">Transmembrane helix</keyword>
<proteinExistence type="predicted"/>
<feature type="transmembrane region" description="Helical" evidence="2">
    <location>
        <begin position="6"/>
        <end position="28"/>
    </location>
</feature>
<evidence type="ECO:0000313" key="3">
    <source>
        <dbReference type="EMBL" id="MDT8760339.1"/>
    </source>
</evidence>
<dbReference type="EMBL" id="JALMLT010000004">
    <property type="protein sequence ID" value="MDT8760339.1"/>
    <property type="molecule type" value="Genomic_DNA"/>
</dbReference>
<keyword evidence="2" id="KW-0812">Transmembrane</keyword>
<evidence type="ECO:0000256" key="1">
    <source>
        <dbReference type="SAM" id="MobiDB-lite"/>
    </source>
</evidence>
<evidence type="ECO:0000256" key="2">
    <source>
        <dbReference type="SAM" id="Phobius"/>
    </source>
</evidence>
<feature type="compositionally biased region" description="Basic and acidic residues" evidence="1">
    <location>
        <begin position="33"/>
        <end position="64"/>
    </location>
</feature>
<feature type="region of interest" description="Disordered" evidence="1">
    <location>
        <begin position="32"/>
        <end position="64"/>
    </location>
</feature>
<keyword evidence="2" id="KW-0472">Membrane</keyword>
<reference evidence="3" key="1">
    <citation type="submission" date="2022-04" db="EMBL/GenBank/DDBJ databases">
        <title>Tomato heritable bacteria conferring resistance against bacterial wilt.</title>
        <authorList>
            <person name="Yin J."/>
        </authorList>
    </citation>
    <scope>NUCLEOTIDE SEQUENCE</scope>
    <source>
        <strain evidence="3">Cra20</strain>
    </source>
</reference>